<dbReference type="RefSeq" id="WP_379739212.1">
    <property type="nucleotide sequence ID" value="NZ_JBHSGW010000004.1"/>
</dbReference>
<dbReference type="InterPro" id="IPR028098">
    <property type="entry name" value="Glyco_trans_4-like_N"/>
</dbReference>
<dbReference type="InterPro" id="IPR001296">
    <property type="entry name" value="Glyco_trans_1"/>
</dbReference>
<comment type="caution">
    <text evidence="3">The sequence shown here is derived from an EMBL/GenBank/DDBJ whole genome shotgun (WGS) entry which is preliminary data.</text>
</comment>
<keyword evidence="3" id="KW-0808">Transferase</keyword>
<evidence type="ECO:0000259" key="2">
    <source>
        <dbReference type="Pfam" id="PF13439"/>
    </source>
</evidence>
<proteinExistence type="predicted"/>
<feature type="domain" description="Glycosyltransferase subfamily 4-like N-terminal" evidence="2">
    <location>
        <begin position="17"/>
        <end position="165"/>
    </location>
</feature>
<feature type="domain" description="Glycosyl transferase family 1" evidence="1">
    <location>
        <begin position="174"/>
        <end position="315"/>
    </location>
</feature>
<name>A0ABV9P1T6_9FLAO</name>
<dbReference type="GO" id="GO:0016757">
    <property type="term" value="F:glycosyltransferase activity"/>
    <property type="evidence" value="ECO:0007669"/>
    <property type="project" value="UniProtKB-KW"/>
</dbReference>
<dbReference type="InterPro" id="IPR050194">
    <property type="entry name" value="Glycosyltransferase_grp1"/>
</dbReference>
<dbReference type="SUPFAM" id="SSF53756">
    <property type="entry name" value="UDP-Glycosyltransferase/glycogen phosphorylase"/>
    <property type="match status" value="1"/>
</dbReference>
<protein>
    <submittedName>
        <fullName evidence="3">Glycosyltransferase family 4 protein</fullName>
        <ecNumber evidence="3">2.4.-.-</ecNumber>
    </submittedName>
</protein>
<keyword evidence="3" id="KW-0328">Glycosyltransferase</keyword>
<evidence type="ECO:0000259" key="1">
    <source>
        <dbReference type="Pfam" id="PF00534"/>
    </source>
</evidence>
<dbReference type="CDD" id="cd03801">
    <property type="entry name" value="GT4_PimA-like"/>
    <property type="match status" value="1"/>
</dbReference>
<dbReference type="EC" id="2.4.-.-" evidence="3"/>
<gene>
    <name evidence="3" type="ORF">ACFO3U_06030</name>
</gene>
<evidence type="ECO:0000313" key="3">
    <source>
        <dbReference type="EMBL" id="MFC4739548.1"/>
    </source>
</evidence>
<dbReference type="Pfam" id="PF00534">
    <property type="entry name" value="Glycos_transf_1"/>
    <property type="match status" value="1"/>
</dbReference>
<reference evidence="4" key="1">
    <citation type="journal article" date="2019" name="Int. J. Syst. Evol. Microbiol.">
        <title>The Global Catalogue of Microorganisms (GCM) 10K type strain sequencing project: providing services to taxonomists for standard genome sequencing and annotation.</title>
        <authorList>
            <consortium name="The Broad Institute Genomics Platform"/>
            <consortium name="The Broad Institute Genome Sequencing Center for Infectious Disease"/>
            <person name="Wu L."/>
            <person name="Ma J."/>
        </authorList>
    </citation>
    <scope>NUCLEOTIDE SEQUENCE [LARGE SCALE GENOMIC DNA]</scope>
    <source>
        <strain evidence="4">CCUG 50349</strain>
    </source>
</reference>
<dbReference type="Gene3D" id="3.40.50.2000">
    <property type="entry name" value="Glycogen Phosphorylase B"/>
    <property type="match status" value="2"/>
</dbReference>
<dbReference type="PANTHER" id="PTHR45947:SF15">
    <property type="entry name" value="TEICHURONIC ACID BIOSYNTHESIS GLYCOSYLTRANSFERASE TUAC-RELATED"/>
    <property type="match status" value="1"/>
</dbReference>
<organism evidence="3 4">
    <name type="scientific">Flavobacterium ponti</name>
    <dbReference type="NCBI Taxonomy" id="665133"/>
    <lineage>
        <taxon>Bacteria</taxon>
        <taxon>Pseudomonadati</taxon>
        <taxon>Bacteroidota</taxon>
        <taxon>Flavobacteriia</taxon>
        <taxon>Flavobacteriales</taxon>
        <taxon>Flavobacteriaceae</taxon>
        <taxon>Flavobacterium</taxon>
    </lineage>
</organism>
<dbReference type="PANTHER" id="PTHR45947">
    <property type="entry name" value="SULFOQUINOVOSYL TRANSFERASE SQD2"/>
    <property type="match status" value="1"/>
</dbReference>
<sequence>MNAQKIKILQVIDTLNIGGGERVFVDMCNILKENKEDFEVFYLLESGKLHKELDTEIIFYELKRKGKWNFSKMHQASLLLKKYDIIHCHFRHVYRYIALVCFIFRIKSKIILHDHYGSIDVNKKIPFLFNTFLKPKLYIGVSKSLSDWAINCLKVNNKNVFTLQNIILRSDIIEKLEDQTDLVLVSNIKPVKNNEFAIDIIKKSNFSLSIIGKNQDQEYFNKLVTKQSDLSIEIIQNIENVQPILSNFKLGLHTSFSESGPLVLIEYLAQGLPFLAHETGEVAKTLKPYFPEYFIDNFVVEEWIDRIVKLINTPKNTTLMNTVFEKHFGKTDYYNRLKNIYYV</sequence>
<accession>A0ABV9P1T6</accession>
<dbReference type="Pfam" id="PF13439">
    <property type="entry name" value="Glyco_transf_4"/>
    <property type="match status" value="1"/>
</dbReference>
<keyword evidence="4" id="KW-1185">Reference proteome</keyword>
<dbReference type="Proteomes" id="UP001595885">
    <property type="component" value="Unassembled WGS sequence"/>
</dbReference>
<evidence type="ECO:0000313" key="4">
    <source>
        <dbReference type="Proteomes" id="UP001595885"/>
    </source>
</evidence>
<dbReference type="EMBL" id="JBHSGW010000004">
    <property type="protein sequence ID" value="MFC4739548.1"/>
    <property type="molecule type" value="Genomic_DNA"/>
</dbReference>